<evidence type="ECO:0000256" key="10">
    <source>
        <dbReference type="SAM" id="MobiDB-lite"/>
    </source>
</evidence>
<dbReference type="EMBL" id="KF644573">
    <property type="protein sequence ID" value="AII81227.1"/>
    <property type="molecule type" value="Genomic_DNA"/>
</dbReference>
<feature type="domain" description="Helicase ATP-binding" evidence="11">
    <location>
        <begin position="93"/>
        <end position="258"/>
    </location>
</feature>
<evidence type="ECO:0000313" key="14">
    <source>
        <dbReference type="Proteomes" id="UP000106683"/>
    </source>
</evidence>
<dbReference type="Pfam" id="PF02399">
    <property type="entry name" value="Herpes_ori_bp"/>
    <property type="match status" value="1"/>
</dbReference>
<dbReference type="Proteomes" id="UP000106683">
    <property type="component" value="Segment"/>
</dbReference>
<dbReference type="EMBL" id="KF644574">
    <property type="protein sequence ID" value="AII81306.1"/>
    <property type="molecule type" value="Genomic_DNA"/>
</dbReference>
<accession>A0A076JTE8</accession>
<dbReference type="GO" id="GO:0042025">
    <property type="term" value="C:host cell nucleus"/>
    <property type="evidence" value="ECO:0007669"/>
    <property type="project" value="UniProtKB-SubCell"/>
</dbReference>
<keyword evidence="6" id="KW-0067">ATP-binding</keyword>
<sequence length="887" mass="97227">MPSIGPVPTIPDEGSRGSSATAAPRRAMASYRDTTLGGRAEGVAFSAVEDSYTSSVSLAKMLYGGDLEEWVRHTRPGVSLEIQSRAPVRFPPPNNPSSRRVTVVRAPMGSGKTTALLKWLGEALDAPDISALVVSCRRSFTRTLAKRFNDAELPGFATYFTSTDYTMAGEPFRRLLVQIESLHRVDDNLLNNYDILVLDEVMSTIGQLYSPTMVHLNKVDALLTRLLKTCPRVIAMDATANAQLVDFLASARGERSVHVIINSFAAPGFSQRDGILLRTLGTDVLRAALGFVLVDDETGTKVMETDPRPISARLREVNSAGFFGRLMDRLVAGRNVCVFSSTVSFSEIVARFCSQFTDSILVLNSLRPSEDVAFWGGVRVLIYTTVVTVGLSFDTAHFHSMFAYVKPMSHGPDMVSVYQSLGRVRELIYNELLVYVDSSGARAEPIFTPMLLNHVVSRQGGWPAEFSQVTDALCCQFKARCGPAYRTASTRGLALFVRFKYKHFFERCTLASVGDSINILYTLLESNQMRVAIEGCQFPLTAAGFCDFLQDLRLDAYAARKEIKQLRGPGGIAATPTEVFENDDVAVFIQKYLRPGVAHDDILALLVELNSPIVREQFVNVAVLGACLRLPAALESPEVFAGVYKHYASGVVPVISDAGALESVSITPDVNVLARWDLYKSCTRHARDLAWDPSRGGSGLDMSEDFITNTLSADYNRFQSLLVEIAKCNVTPLEMLAAGAVRGVTTALSGRPKSRAPLSKGEHAVSLFKVLWEDVFGAKLAKSTQTFPGGVRVKNLRKDEIVALLESVNVNHSECKTHRELYALLMCNRKLFAGPRYKLRAPKWSRNLCFLELDNTGTCKTPLDAALADLAPSAWPQVYGAVDFDAL</sequence>
<evidence type="ECO:0000313" key="13">
    <source>
        <dbReference type="EMBL" id="AII81306.1"/>
    </source>
</evidence>
<evidence type="ECO:0000256" key="2">
    <source>
        <dbReference type="ARBA" id="ARBA00007195"/>
    </source>
</evidence>
<dbReference type="InterPro" id="IPR014001">
    <property type="entry name" value="Helicase_ATP-bd"/>
</dbReference>
<dbReference type="InterPro" id="IPR003450">
    <property type="entry name" value="Replication_origin-bd"/>
</dbReference>
<dbReference type="PROSITE" id="PS51192">
    <property type="entry name" value="HELICASE_ATP_BIND_1"/>
    <property type="match status" value="1"/>
</dbReference>
<evidence type="ECO:0000259" key="11">
    <source>
        <dbReference type="PROSITE" id="PS51192"/>
    </source>
</evidence>
<dbReference type="Gene3D" id="3.40.50.300">
    <property type="entry name" value="P-loop containing nucleotide triphosphate hydrolases"/>
    <property type="match status" value="1"/>
</dbReference>
<evidence type="ECO:0000313" key="12">
    <source>
        <dbReference type="EMBL" id="AII81227.1"/>
    </source>
</evidence>
<feature type="region of interest" description="Disordered" evidence="10">
    <location>
        <begin position="1"/>
        <end position="27"/>
    </location>
</feature>
<reference evidence="14 15" key="1">
    <citation type="journal article" date="2014" name="J. Vet. Med. Sci.">
        <title>Full Genome Sequences of Zebra-Borne Equine Herpesvirus Type 1 Isolated from Zebra, Onager and Thomson's Gazelle.</title>
        <authorList>
            <person name="Guo X."/>
            <person name="Izume S."/>
            <person name="Okada A."/>
            <person name="Ohya K."/>
            <person name="Kimura T."/>
            <person name="Fukushi H."/>
        </authorList>
    </citation>
    <scope>NUCLEOTIDE SEQUENCE [LARGE SCALE GENOMIC DNA]</scope>
    <source>
        <strain evidence="13">T-616</strain>
        <strain evidence="12">T616 delta71</strain>
    </source>
</reference>
<evidence type="ECO:0000256" key="4">
    <source>
        <dbReference type="ARBA" id="ARBA00022705"/>
    </source>
</evidence>
<keyword evidence="5" id="KW-0547">Nucleotide-binding</keyword>
<dbReference type="GO" id="GO:0005524">
    <property type="term" value="F:ATP binding"/>
    <property type="evidence" value="ECO:0007669"/>
    <property type="project" value="UniProtKB-KW"/>
</dbReference>
<evidence type="ECO:0000256" key="7">
    <source>
        <dbReference type="ARBA" id="ARBA00023125"/>
    </source>
</evidence>
<comment type="similarity">
    <text evidence="2">Belongs to the herpesviridae OriBP family.</text>
</comment>
<evidence type="ECO:0000256" key="5">
    <source>
        <dbReference type="ARBA" id="ARBA00022741"/>
    </source>
</evidence>
<dbReference type="GO" id="GO:0003688">
    <property type="term" value="F:DNA replication origin binding"/>
    <property type="evidence" value="ECO:0007669"/>
    <property type="project" value="InterPro"/>
</dbReference>
<evidence type="ECO:0000256" key="1">
    <source>
        <dbReference type="ARBA" id="ARBA00004147"/>
    </source>
</evidence>
<dbReference type="InterPro" id="IPR027417">
    <property type="entry name" value="P-loop_NTPase"/>
</dbReference>
<keyword evidence="7" id="KW-0238">DNA-binding</keyword>
<proteinExistence type="inferred from homology"/>
<keyword evidence="4" id="KW-0235">DNA replication</keyword>
<evidence type="ECO:0000256" key="8">
    <source>
        <dbReference type="ARBA" id="ARBA00025279"/>
    </source>
</evidence>
<evidence type="ECO:0000256" key="9">
    <source>
        <dbReference type="ARBA" id="ARBA00031715"/>
    </source>
</evidence>
<dbReference type="GO" id="GO:0006260">
    <property type="term" value="P:DNA replication"/>
    <property type="evidence" value="ECO:0007669"/>
    <property type="project" value="UniProtKB-KW"/>
</dbReference>
<comment type="subcellular location">
    <subcellularLocation>
        <location evidence="1">Host nucleus</location>
    </subcellularLocation>
</comment>
<dbReference type="SUPFAM" id="SSF52540">
    <property type="entry name" value="P-loop containing nucleoside triphosphate hydrolases"/>
    <property type="match status" value="1"/>
</dbReference>
<dbReference type="Proteomes" id="UP000145961">
    <property type="component" value="Segment"/>
</dbReference>
<evidence type="ECO:0000256" key="3">
    <source>
        <dbReference type="ARBA" id="ARBA00014069"/>
    </source>
</evidence>
<dbReference type="SMART" id="SM00487">
    <property type="entry name" value="DEXDc"/>
    <property type="match status" value="1"/>
</dbReference>
<comment type="function">
    <text evidence="8">Functions as a docking protein to recruit essential components of the viral replication machinery to viral DNA origins. In the presence of the major DNA-binding protein, opens dsDNA leading to a conformational change in the origin that facilitates DNA unwinding and subsequent replication.</text>
</comment>
<organism evidence="12 14">
    <name type="scientific">Equid alphaherpesvirus 1</name>
    <name type="common">Equine herpesvirus 1</name>
    <dbReference type="NCBI Taxonomy" id="10326"/>
    <lineage>
        <taxon>Viruses</taxon>
        <taxon>Duplodnaviria</taxon>
        <taxon>Heunggongvirae</taxon>
        <taxon>Peploviricota</taxon>
        <taxon>Herviviricetes</taxon>
        <taxon>Herpesvirales</taxon>
        <taxon>Orthoherpesviridae</taxon>
        <taxon>Alphaherpesvirinae</taxon>
        <taxon>Varicellovirus</taxon>
        <taxon>Varicellovirus equidalpha1</taxon>
    </lineage>
</organism>
<evidence type="ECO:0000256" key="6">
    <source>
        <dbReference type="ARBA" id="ARBA00022840"/>
    </source>
</evidence>
<evidence type="ECO:0000313" key="15">
    <source>
        <dbReference type="Proteomes" id="UP000145961"/>
    </source>
</evidence>
<protein>
    <recommendedName>
        <fullName evidence="3">Replication origin-binding protein</fullName>
    </recommendedName>
    <alternativeName>
        <fullName evidence="9">OriBP</fullName>
    </alternativeName>
</protein>
<name>A0A076JTE8_9ALPH</name>